<keyword evidence="3" id="KW-1185">Reference proteome</keyword>
<evidence type="ECO:0000313" key="2">
    <source>
        <dbReference type="EMBL" id="CDI02317.1"/>
    </source>
</evidence>
<name>W6M3S4_9GAMM</name>
<organism evidence="2 3">
    <name type="scientific">Candidatus Competibacter denitrificans Run_A_D11</name>
    <dbReference type="NCBI Taxonomy" id="1400863"/>
    <lineage>
        <taxon>Bacteria</taxon>
        <taxon>Pseudomonadati</taxon>
        <taxon>Pseudomonadota</taxon>
        <taxon>Gammaproteobacteria</taxon>
        <taxon>Candidatus Competibacteraceae</taxon>
        <taxon>Candidatus Competibacter</taxon>
    </lineage>
</organism>
<sequence>MPEAKTHPARRDQELRRYQIIIYLLMGLIGLLGVAYWRIPTLLSVHVPPDMTQPHVIKPNEIWPINVYAFGEDLIVKLNYCREDCGHDYLRNLDHYRDFLTPRCREDLALHRQRNASLYENRAQQLLPTGDEVFDPAKVQRIGRDVWEVHLEFYVESHVKGVEIGHRRIHYPMRIVHAPGIPLDKNPFQLAFDCYAPPGPQPVDPKSS</sequence>
<evidence type="ECO:0000313" key="3">
    <source>
        <dbReference type="Proteomes" id="UP000035760"/>
    </source>
</evidence>
<dbReference type="AlphaFoldDB" id="W6M3S4"/>
<dbReference type="Pfam" id="PF11444">
    <property type="entry name" value="DUF2895"/>
    <property type="match status" value="1"/>
</dbReference>
<gene>
    <name evidence="2" type="ORF">BN873_280003</name>
</gene>
<keyword evidence="1" id="KW-1133">Transmembrane helix</keyword>
<comment type="caution">
    <text evidence="2">The sequence shown here is derived from an EMBL/GenBank/DDBJ whole genome shotgun (WGS) entry which is preliminary data.</text>
</comment>
<feature type="transmembrane region" description="Helical" evidence="1">
    <location>
        <begin position="20"/>
        <end position="39"/>
    </location>
</feature>
<dbReference type="InterPro" id="IPR021548">
    <property type="entry name" value="DUF2895"/>
</dbReference>
<dbReference type="EMBL" id="CBTJ020000034">
    <property type="protein sequence ID" value="CDI02317.1"/>
    <property type="molecule type" value="Genomic_DNA"/>
</dbReference>
<dbReference type="OrthoDB" id="8558441at2"/>
<reference evidence="2" key="2">
    <citation type="submission" date="2014-03" db="EMBL/GenBank/DDBJ databases">
        <title>Candidatus Competibacter-lineage genomes retrieved from metagenomes reveal functional metabolic diversity.</title>
        <authorList>
            <person name="McIlroy S.J."/>
            <person name="Albertsen M."/>
            <person name="Andresen E.K."/>
            <person name="Saunders A.M."/>
            <person name="Kristiansen R."/>
            <person name="Stokholm-Bjerregaard M."/>
            <person name="Nielsen K.L."/>
            <person name="Nielsen P.H."/>
        </authorList>
    </citation>
    <scope>NUCLEOTIDE SEQUENCE</scope>
    <source>
        <strain evidence="2">Run_A_D11</strain>
    </source>
</reference>
<reference evidence="2" key="1">
    <citation type="submission" date="2013-07" db="EMBL/GenBank/DDBJ databases">
        <authorList>
            <person name="McIlroy S."/>
        </authorList>
    </citation>
    <scope>NUCLEOTIDE SEQUENCE [LARGE SCALE GENOMIC DNA]</scope>
    <source>
        <strain evidence="2">Run_A_D11</strain>
    </source>
</reference>
<dbReference type="STRING" id="1400863.BN873_280003"/>
<evidence type="ECO:0000256" key="1">
    <source>
        <dbReference type="SAM" id="Phobius"/>
    </source>
</evidence>
<proteinExistence type="predicted"/>
<protein>
    <submittedName>
        <fullName evidence="2">Integrating conjugative element protein, PFL_4703 family</fullName>
    </submittedName>
</protein>
<dbReference type="Proteomes" id="UP000035760">
    <property type="component" value="Unassembled WGS sequence"/>
</dbReference>
<dbReference type="RefSeq" id="WP_048672379.1">
    <property type="nucleotide sequence ID" value="NZ_CBTJ020000034.1"/>
</dbReference>
<accession>W6M3S4</accession>
<keyword evidence="1" id="KW-0812">Transmembrane</keyword>
<keyword evidence="1" id="KW-0472">Membrane</keyword>